<dbReference type="KEGG" id="abac:LuPra_00217"/>
<organism evidence="4 5">
    <name type="scientific">Luteitalea pratensis</name>
    <dbReference type="NCBI Taxonomy" id="1855912"/>
    <lineage>
        <taxon>Bacteria</taxon>
        <taxon>Pseudomonadati</taxon>
        <taxon>Acidobacteriota</taxon>
        <taxon>Vicinamibacteria</taxon>
        <taxon>Vicinamibacterales</taxon>
        <taxon>Vicinamibacteraceae</taxon>
        <taxon>Luteitalea</taxon>
    </lineage>
</organism>
<dbReference type="Proteomes" id="UP000076079">
    <property type="component" value="Chromosome"/>
</dbReference>
<reference evidence="4 5" key="1">
    <citation type="journal article" date="2016" name="Genome Announc.">
        <title>First Complete Genome Sequence of a Subdivision 6 Acidobacterium Strain.</title>
        <authorList>
            <person name="Huang S."/>
            <person name="Vieira S."/>
            <person name="Bunk B."/>
            <person name="Riedel T."/>
            <person name="Sproer C."/>
            <person name="Overmann J."/>
        </authorList>
    </citation>
    <scope>NUCLEOTIDE SEQUENCE [LARGE SCALE GENOMIC DNA]</scope>
    <source>
        <strain evidence="5">DSM 100886 HEG_-6_39</strain>
    </source>
</reference>
<comment type="similarity">
    <text evidence="1">Belongs to the TolB family.</text>
</comment>
<dbReference type="Pfam" id="PF07676">
    <property type="entry name" value="PD40"/>
    <property type="match status" value="3"/>
</dbReference>
<keyword evidence="2" id="KW-0732">Signal</keyword>
<protein>
    <submittedName>
        <fullName evidence="4">Translocation protein TolB</fullName>
    </submittedName>
</protein>
<dbReference type="PANTHER" id="PTHR36842">
    <property type="entry name" value="PROTEIN TOLB HOMOLOG"/>
    <property type="match status" value="1"/>
</dbReference>
<dbReference type="Pfam" id="PF16472">
    <property type="entry name" value="DUF5050"/>
    <property type="match status" value="1"/>
</dbReference>
<evidence type="ECO:0000313" key="5">
    <source>
        <dbReference type="Proteomes" id="UP000076079"/>
    </source>
</evidence>
<name>A0A143PFK9_LUTPR</name>
<dbReference type="PATRIC" id="fig|1813736.3.peg.229"/>
<feature type="signal peptide" evidence="2">
    <location>
        <begin position="1"/>
        <end position="25"/>
    </location>
</feature>
<dbReference type="PANTHER" id="PTHR36842:SF1">
    <property type="entry name" value="PROTEIN TOLB"/>
    <property type="match status" value="1"/>
</dbReference>
<dbReference type="AlphaFoldDB" id="A0A143PFK9"/>
<evidence type="ECO:0000313" key="4">
    <source>
        <dbReference type="EMBL" id="AMY07053.1"/>
    </source>
</evidence>
<evidence type="ECO:0000256" key="2">
    <source>
        <dbReference type="SAM" id="SignalP"/>
    </source>
</evidence>
<dbReference type="Gene3D" id="2.120.10.30">
    <property type="entry name" value="TolB, C-terminal domain"/>
    <property type="match status" value="1"/>
</dbReference>
<evidence type="ECO:0000259" key="3">
    <source>
        <dbReference type="Pfam" id="PF16472"/>
    </source>
</evidence>
<feature type="domain" description="Prolow-density lipoprotein receptor-related protein 1-like beta-propeller" evidence="3">
    <location>
        <begin position="344"/>
        <end position="446"/>
    </location>
</feature>
<sequence precursor="true">MTRPPSPLTCGTALLLVLLALPVTAAQQAPGAAPVAPVAPVNNAAPTVRAAGVGHFEASADIGAPAISGSTTYDVATQTYTLSAGGANMWAARDEFQFAWRRMSGDFVMRAHVRFLGEGTDPHRKIGIIVRKGLEADSPYVDAVRHGDGLTSLQRRDEPGGVTTQAIASITHAEVLELKREGKRYVMGVAKFGEPMVHTEVFGPELGEQVYVGLFACAHNATVKETAVFSNVRIVVPPKAGWVPYRDYIGSNLEVMDIRTGARTVVHTSPISIQAPNWTPDGKTLIFNGSGKLWTFDLATRAVAELPTGRATRNNNDHVLSTDGTMLGISSQHSQEPGDNGRSVIYVVPTTGGEPTRVTPNSPSYLHSWSLDKQWLFYTGQRNNELDIYKIAVSGGEEVRLTTTEGVDDGSELTPDGQWLYFNSNRSGHMQIWRMKPDGSNQQQITFDRFNNWFPHISPDGKSMVIISYGEDIASGDHPFYKHVYLRHMALDGSNAKVIAYVYGGQGTINVPSWSPDGTRIAFVSNSALPAPH</sequence>
<feature type="chain" id="PRO_5007511219" evidence="2">
    <location>
        <begin position="26"/>
        <end position="533"/>
    </location>
</feature>
<accession>A0A143PFK9</accession>
<dbReference type="EMBL" id="CP015136">
    <property type="protein sequence ID" value="AMY07053.1"/>
    <property type="molecule type" value="Genomic_DNA"/>
</dbReference>
<dbReference type="InterPro" id="IPR032485">
    <property type="entry name" value="LRP1-like_beta_prop"/>
</dbReference>
<evidence type="ECO:0000256" key="1">
    <source>
        <dbReference type="ARBA" id="ARBA00009820"/>
    </source>
</evidence>
<proteinExistence type="inferred from homology"/>
<dbReference type="InterPro" id="IPR011659">
    <property type="entry name" value="WD40"/>
</dbReference>
<dbReference type="Gene3D" id="2.60.120.200">
    <property type="match status" value="1"/>
</dbReference>
<reference evidence="5" key="2">
    <citation type="submission" date="2016-04" db="EMBL/GenBank/DDBJ databases">
        <title>First Complete Genome Sequence of a Subdivision 6 Acidobacterium.</title>
        <authorList>
            <person name="Huang S."/>
            <person name="Vieira S."/>
            <person name="Bunk B."/>
            <person name="Riedel T."/>
            <person name="Sproeer C."/>
            <person name="Overmann J."/>
        </authorList>
    </citation>
    <scope>NUCLEOTIDE SEQUENCE [LARGE SCALE GENOMIC DNA]</scope>
    <source>
        <strain evidence="5">DSM 100886 HEG_-6_39</strain>
    </source>
</reference>
<keyword evidence="5" id="KW-1185">Reference proteome</keyword>
<gene>
    <name evidence="4" type="ORF">LuPra_00217</name>
</gene>
<dbReference type="STRING" id="1855912.LuPra_00217"/>
<dbReference type="RefSeq" id="WP_234800666.1">
    <property type="nucleotide sequence ID" value="NZ_CP015136.1"/>
</dbReference>
<dbReference type="InterPro" id="IPR011042">
    <property type="entry name" value="6-blade_b-propeller_TolB-like"/>
</dbReference>
<dbReference type="SUPFAM" id="SSF82171">
    <property type="entry name" value="DPP6 N-terminal domain-like"/>
    <property type="match status" value="1"/>
</dbReference>